<dbReference type="SUPFAM" id="SSF88946">
    <property type="entry name" value="Sigma2 domain of RNA polymerase sigma factors"/>
    <property type="match status" value="1"/>
</dbReference>
<keyword evidence="2" id="KW-0731">Sigma factor</keyword>
<evidence type="ECO:0000313" key="7">
    <source>
        <dbReference type="Proteomes" id="UP001606301"/>
    </source>
</evidence>
<dbReference type="PANTHER" id="PTHR43133">
    <property type="entry name" value="RNA POLYMERASE ECF-TYPE SIGMA FACTO"/>
    <property type="match status" value="1"/>
</dbReference>
<dbReference type="InterPro" id="IPR013325">
    <property type="entry name" value="RNA_pol_sigma_r2"/>
</dbReference>
<dbReference type="InterPro" id="IPR007627">
    <property type="entry name" value="RNA_pol_sigma70_r2"/>
</dbReference>
<organism evidence="6 7">
    <name type="scientific">Pelomonas margarita</name>
    <dbReference type="NCBI Taxonomy" id="3299031"/>
    <lineage>
        <taxon>Bacteria</taxon>
        <taxon>Pseudomonadati</taxon>
        <taxon>Pseudomonadota</taxon>
        <taxon>Betaproteobacteria</taxon>
        <taxon>Burkholderiales</taxon>
        <taxon>Sphaerotilaceae</taxon>
        <taxon>Roseateles</taxon>
    </lineage>
</organism>
<keyword evidence="1" id="KW-0805">Transcription regulation</keyword>
<evidence type="ECO:0000256" key="2">
    <source>
        <dbReference type="ARBA" id="ARBA00023082"/>
    </source>
</evidence>
<dbReference type="Pfam" id="PF04542">
    <property type="entry name" value="Sigma70_r2"/>
    <property type="match status" value="1"/>
</dbReference>
<protein>
    <submittedName>
        <fullName evidence="6">RNA polymerase sigma factor</fullName>
    </submittedName>
</protein>
<dbReference type="Proteomes" id="UP001606301">
    <property type="component" value="Unassembled WGS sequence"/>
</dbReference>
<accession>A0ABW7FE49</accession>
<reference evidence="6 7" key="1">
    <citation type="submission" date="2024-08" db="EMBL/GenBank/DDBJ databases">
        <authorList>
            <person name="Lu H."/>
        </authorList>
    </citation>
    <scope>NUCLEOTIDE SEQUENCE [LARGE SCALE GENOMIC DNA]</scope>
    <source>
        <strain evidence="6 7">LKC17W</strain>
    </source>
</reference>
<dbReference type="PANTHER" id="PTHR43133:SF8">
    <property type="entry name" value="RNA POLYMERASE SIGMA FACTOR HI_1459-RELATED"/>
    <property type="match status" value="1"/>
</dbReference>
<evidence type="ECO:0000256" key="4">
    <source>
        <dbReference type="ARBA" id="ARBA00023163"/>
    </source>
</evidence>
<feature type="domain" description="RNA polymerase sigma-70 region 2" evidence="5">
    <location>
        <begin position="2"/>
        <end position="67"/>
    </location>
</feature>
<evidence type="ECO:0000313" key="6">
    <source>
        <dbReference type="EMBL" id="MFG6439999.1"/>
    </source>
</evidence>
<keyword evidence="3" id="KW-0238">DNA-binding</keyword>
<evidence type="ECO:0000256" key="1">
    <source>
        <dbReference type="ARBA" id="ARBA00023015"/>
    </source>
</evidence>
<dbReference type="EMBL" id="JBIGHW010000002">
    <property type="protein sequence ID" value="MFG6439999.1"/>
    <property type="molecule type" value="Genomic_DNA"/>
</dbReference>
<evidence type="ECO:0000259" key="5">
    <source>
        <dbReference type="Pfam" id="PF04542"/>
    </source>
</evidence>
<name>A0ABW7FE49_9BURK</name>
<keyword evidence="7" id="KW-1185">Reference proteome</keyword>
<proteinExistence type="predicted"/>
<comment type="caution">
    <text evidence="6">The sequence shown here is derived from an EMBL/GenBank/DDBJ whole genome shotgun (WGS) entry which is preliminary data.</text>
</comment>
<keyword evidence="4" id="KW-0804">Transcription</keyword>
<dbReference type="Gene3D" id="1.10.1740.10">
    <property type="match status" value="1"/>
</dbReference>
<evidence type="ECO:0000256" key="3">
    <source>
        <dbReference type="ARBA" id="ARBA00023125"/>
    </source>
</evidence>
<sequence length="191" mass="21158">MRHYRPLLKAALVKAGVDAREREDLASEIFFKVVTQAHAVRAPEAFHSWLMRIAQHEIAAHWGRQAKERAVFAPPPAPPAHESADDTLAWLAQMPDAQASDPILARCLLGQLARYKQEAPADYACIELLAQGYEDEEIALSMGRQPGGIRQHLSQCCAALMRLLRHCLEGGRTHNWAPKRGQAKPKTGSDA</sequence>
<gene>
    <name evidence="6" type="ORF">ACG0Z3_04830</name>
</gene>
<dbReference type="InterPro" id="IPR039425">
    <property type="entry name" value="RNA_pol_sigma-70-like"/>
</dbReference>